<dbReference type="SUPFAM" id="SSF64167">
    <property type="entry name" value="SurE-like"/>
    <property type="match status" value="1"/>
</dbReference>
<dbReference type="Proteomes" id="UP001295794">
    <property type="component" value="Unassembled WGS sequence"/>
</dbReference>
<evidence type="ECO:0000256" key="4">
    <source>
        <dbReference type="SAM" id="SignalP"/>
    </source>
</evidence>
<sequence length="306" mass="31196">MVFRTLILCALVQLAVAAPKIVLTNDDGWAVAHIRAQYSALEAAGYDVILSAPAQNESGTGSSSKTATTLTSACEYNSCPKGSPAEGSDPSNDKLNYVNAYPADSANFGIKTLAPDLFGSAPDFVVSGPNVGANIGIATTLSGTVGAASAAVIAGIPSIAVSGSTGSQVSYTTLTSDPSSANSQAAQIYSQATLRLVNVLLAGSKPYLPSGVSLNVNYPPISSACASGDDFQFVLSRIYNNIFVDDVNTCGSKHLPSENDVMTASGCYASVSPFIASKDLIKSEASVADQATVISKLSSIITCLPS</sequence>
<evidence type="ECO:0000256" key="2">
    <source>
        <dbReference type="ARBA" id="ARBA00022723"/>
    </source>
</evidence>
<evidence type="ECO:0000313" key="7">
    <source>
        <dbReference type="Proteomes" id="UP001295794"/>
    </source>
</evidence>
<keyword evidence="7" id="KW-1185">Reference proteome</keyword>
<gene>
    <name evidence="6" type="ORF">MYCIT1_LOCUS16487</name>
</gene>
<dbReference type="Pfam" id="PF01975">
    <property type="entry name" value="SurE"/>
    <property type="match status" value="1"/>
</dbReference>
<dbReference type="GO" id="GO:0008252">
    <property type="term" value="F:nucleotidase activity"/>
    <property type="evidence" value="ECO:0007669"/>
    <property type="project" value="InterPro"/>
</dbReference>
<dbReference type="InterPro" id="IPR030048">
    <property type="entry name" value="SurE"/>
</dbReference>
<feature type="signal peptide" evidence="4">
    <location>
        <begin position="1"/>
        <end position="17"/>
    </location>
</feature>
<keyword evidence="3" id="KW-0378">Hydrolase</keyword>
<dbReference type="PANTHER" id="PTHR30457">
    <property type="entry name" value="5'-NUCLEOTIDASE SURE"/>
    <property type="match status" value="1"/>
</dbReference>
<dbReference type="EMBL" id="CAVNYO010000171">
    <property type="protein sequence ID" value="CAK5271440.1"/>
    <property type="molecule type" value="Genomic_DNA"/>
</dbReference>
<protein>
    <recommendedName>
        <fullName evidence="5">Survival protein SurE-like phosphatase/nucleotidase domain-containing protein</fullName>
    </recommendedName>
</protein>
<keyword evidence="4" id="KW-0732">Signal</keyword>
<dbReference type="GO" id="GO:0046872">
    <property type="term" value="F:metal ion binding"/>
    <property type="evidence" value="ECO:0007669"/>
    <property type="project" value="UniProtKB-KW"/>
</dbReference>
<evidence type="ECO:0000256" key="1">
    <source>
        <dbReference type="ARBA" id="ARBA00011062"/>
    </source>
</evidence>
<feature type="chain" id="PRO_5042113053" description="Survival protein SurE-like phosphatase/nucleotidase domain-containing protein" evidence="4">
    <location>
        <begin position="18"/>
        <end position="306"/>
    </location>
</feature>
<comment type="caution">
    <text evidence="6">The sequence shown here is derived from an EMBL/GenBank/DDBJ whole genome shotgun (WGS) entry which is preliminary data.</text>
</comment>
<evidence type="ECO:0000256" key="3">
    <source>
        <dbReference type="ARBA" id="ARBA00022801"/>
    </source>
</evidence>
<proteinExistence type="inferred from homology"/>
<feature type="domain" description="Survival protein SurE-like phosphatase/nucleotidase" evidence="5">
    <location>
        <begin position="21"/>
        <end position="224"/>
    </location>
</feature>
<dbReference type="Gene3D" id="3.40.1210.10">
    <property type="entry name" value="Survival protein SurE-like phosphatase/nucleotidase"/>
    <property type="match status" value="1"/>
</dbReference>
<dbReference type="PANTHER" id="PTHR30457:SF0">
    <property type="entry name" value="PHOSPHATASE, PUTATIVE (AFU_ORTHOLOGUE AFUA_4G01070)-RELATED"/>
    <property type="match status" value="1"/>
</dbReference>
<comment type="similarity">
    <text evidence="1">Belongs to the SurE nucleotidase family.</text>
</comment>
<dbReference type="InterPro" id="IPR002828">
    <property type="entry name" value="SurE-like_Pase/nucleotidase"/>
</dbReference>
<evidence type="ECO:0000313" key="6">
    <source>
        <dbReference type="EMBL" id="CAK5271440.1"/>
    </source>
</evidence>
<keyword evidence="2" id="KW-0479">Metal-binding</keyword>
<organism evidence="6 7">
    <name type="scientific">Mycena citricolor</name>
    <dbReference type="NCBI Taxonomy" id="2018698"/>
    <lineage>
        <taxon>Eukaryota</taxon>
        <taxon>Fungi</taxon>
        <taxon>Dikarya</taxon>
        <taxon>Basidiomycota</taxon>
        <taxon>Agaricomycotina</taxon>
        <taxon>Agaricomycetes</taxon>
        <taxon>Agaricomycetidae</taxon>
        <taxon>Agaricales</taxon>
        <taxon>Marasmiineae</taxon>
        <taxon>Mycenaceae</taxon>
        <taxon>Mycena</taxon>
    </lineage>
</organism>
<evidence type="ECO:0000259" key="5">
    <source>
        <dbReference type="Pfam" id="PF01975"/>
    </source>
</evidence>
<name>A0AAD2H9R7_9AGAR</name>
<dbReference type="InterPro" id="IPR036523">
    <property type="entry name" value="SurE-like_sf"/>
</dbReference>
<accession>A0AAD2H9R7</accession>
<reference evidence="6" key="1">
    <citation type="submission" date="2023-11" db="EMBL/GenBank/DDBJ databases">
        <authorList>
            <person name="De Vega J J."/>
            <person name="De Vega J J."/>
        </authorList>
    </citation>
    <scope>NUCLEOTIDE SEQUENCE</scope>
</reference>
<dbReference type="AlphaFoldDB" id="A0AAD2H9R7"/>